<name>A0A2P2N8C6_RHIMU</name>
<protein>
    <submittedName>
        <fullName evidence="1">Uncharacterized protein</fullName>
    </submittedName>
</protein>
<accession>A0A2P2N8C6</accession>
<evidence type="ECO:0000313" key="1">
    <source>
        <dbReference type="EMBL" id="MBX38739.1"/>
    </source>
</evidence>
<dbReference type="AlphaFoldDB" id="A0A2P2N8C6"/>
<reference evidence="1" key="1">
    <citation type="submission" date="2018-02" db="EMBL/GenBank/DDBJ databases">
        <title>Rhizophora mucronata_Transcriptome.</title>
        <authorList>
            <person name="Meera S.P."/>
            <person name="Sreeshan A."/>
            <person name="Augustine A."/>
        </authorList>
    </citation>
    <scope>NUCLEOTIDE SEQUENCE</scope>
    <source>
        <tissue evidence="1">Leaf</tissue>
    </source>
</reference>
<organism evidence="1">
    <name type="scientific">Rhizophora mucronata</name>
    <name type="common">Asiatic mangrove</name>
    <dbReference type="NCBI Taxonomy" id="61149"/>
    <lineage>
        <taxon>Eukaryota</taxon>
        <taxon>Viridiplantae</taxon>
        <taxon>Streptophyta</taxon>
        <taxon>Embryophyta</taxon>
        <taxon>Tracheophyta</taxon>
        <taxon>Spermatophyta</taxon>
        <taxon>Magnoliopsida</taxon>
        <taxon>eudicotyledons</taxon>
        <taxon>Gunneridae</taxon>
        <taxon>Pentapetalae</taxon>
        <taxon>rosids</taxon>
        <taxon>fabids</taxon>
        <taxon>Malpighiales</taxon>
        <taxon>Rhizophoraceae</taxon>
        <taxon>Rhizophora</taxon>
    </lineage>
</organism>
<proteinExistence type="predicted"/>
<dbReference type="EMBL" id="GGEC01058255">
    <property type="protein sequence ID" value="MBX38739.1"/>
    <property type="molecule type" value="Transcribed_RNA"/>
</dbReference>
<sequence length="23" mass="2870">MKFYKNQILNFTRLLPLYHTKNS</sequence>